<dbReference type="EMBL" id="JANEYF010005140">
    <property type="protein sequence ID" value="KAJ8929059.1"/>
    <property type="molecule type" value="Genomic_DNA"/>
</dbReference>
<organism evidence="2 3">
    <name type="scientific">Rhamnusium bicolor</name>
    <dbReference type="NCBI Taxonomy" id="1586634"/>
    <lineage>
        <taxon>Eukaryota</taxon>
        <taxon>Metazoa</taxon>
        <taxon>Ecdysozoa</taxon>
        <taxon>Arthropoda</taxon>
        <taxon>Hexapoda</taxon>
        <taxon>Insecta</taxon>
        <taxon>Pterygota</taxon>
        <taxon>Neoptera</taxon>
        <taxon>Endopterygota</taxon>
        <taxon>Coleoptera</taxon>
        <taxon>Polyphaga</taxon>
        <taxon>Cucujiformia</taxon>
        <taxon>Chrysomeloidea</taxon>
        <taxon>Cerambycidae</taxon>
        <taxon>Lepturinae</taxon>
        <taxon>Rhagiini</taxon>
        <taxon>Rhamnusium</taxon>
    </lineage>
</organism>
<comment type="similarity">
    <text evidence="1">Belongs to the MAM33 family.</text>
</comment>
<name>A0AAV8WRM8_9CUCU</name>
<accession>A0AAV8WRM8</accession>
<dbReference type="InterPro" id="IPR003428">
    <property type="entry name" value="MAM33"/>
</dbReference>
<dbReference type="InterPro" id="IPR036561">
    <property type="entry name" value="MAM33_sf"/>
</dbReference>
<dbReference type="AlphaFoldDB" id="A0AAV8WRM8"/>
<keyword evidence="3" id="KW-1185">Reference proteome</keyword>
<gene>
    <name evidence="2" type="ORF">NQ314_018291</name>
</gene>
<evidence type="ECO:0000256" key="1">
    <source>
        <dbReference type="ARBA" id="ARBA00005457"/>
    </source>
</evidence>
<proteinExistence type="inferred from homology"/>
<comment type="caution">
    <text evidence="2">The sequence shown here is derived from an EMBL/GenBank/DDBJ whole genome shotgun (WGS) entry which is preliminary data.</text>
</comment>
<evidence type="ECO:0000313" key="3">
    <source>
        <dbReference type="Proteomes" id="UP001162156"/>
    </source>
</evidence>
<dbReference type="Proteomes" id="UP001162156">
    <property type="component" value="Unassembled WGS sequence"/>
</dbReference>
<dbReference type="Pfam" id="PF02330">
    <property type="entry name" value="MAM33"/>
    <property type="match status" value="1"/>
</dbReference>
<dbReference type="GO" id="GO:0005759">
    <property type="term" value="C:mitochondrial matrix"/>
    <property type="evidence" value="ECO:0007669"/>
    <property type="project" value="InterPro"/>
</dbReference>
<dbReference type="Gene3D" id="3.10.280.10">
    <property type="entry name" value="Mitochondrial glycoprotein"/>
    <property type="match status" value="1"/>
</dbReference>
<protein>
    <submittedName>
        <fullName evidence="2">Uncharacterized protein</fullName>
    </submittedName>
</protein>
<sequence>MNNMFKAAIRLNGLRLLLNPVKNVVATTCANQQRQIARNLWYMCNSRNEEFLTEEILAERKAQKVKTLPTELEGFTANLNGAEVTLTKKTEDEKIKITFNVNHTVDTDAEPDLHENLDKAEIGELKSKPTF</sequence>
<evidence type="ECO:0000313" key="2">
    <source>
        <dbReference type="EMBL" id="KAJ8929059.1"/>
    </source>
</evidence>
<reference evidence="2" key="1">
    <citation type="journal article" date="2023" name="Insect Mol. Biol.">
        <title>Genome sequencing provides insights into the evolution of gene families encoding plant cell wall-degrading enzymes in longhorned beetles.</title>
        <authorList>
            <person name="Shin N.R."/>
            <person name="Okamura Y."/>
            <person name="Kirsch R."/>
            <person name="Pauchet Y."/>
        </authorList>
    </citation>
    <scope>NUCLEOTIDE SEQUENCE</scope>
    <source>
        <strain evidence="2">RBIC_L_NR</strain>
    </source>
</reference>
<dbReference type="SUPFAM" id="SSF54529">
    <property type="entry name" value="Mitochondrial glycoprotein MAM33-like"/>
    <property type="match status" value="1"/>
</dbReference>